<dbReference type="Gene3D" id="1.10.3170.10">
    <property type="entry name" value="Recbcd, chain B, domain 2"/>
    <property type="match status" value="1"/>
</dbReference>
<evidence type="ECO:0000256" key="13">
    <source>
        <dbReference type="ARBA" id="ARBA00034617"/>
    </source>
</evidence>
<keyword evidence="6 15" id="KW-0347">Helicase</keyword>
<keyword evidence="1 15" id="KW-0540">Nuclease</keyword>
<dbReference type="PANTHER" id="PTHR11070">
    <property type="entry name" value="UVRD / RECB / PCRA DNA HELICASE FAMILY MEMBER"/>
    <property type="match status" value="1"/>
</dbReference>
<dbReference type="PANTHER" id="PTHR11070:SF23">
    <property type="entry name" value="RECBCD ENZYME SUBUNIT RECB"/>
    <property type="match status" value="1"/>
</dbReference>
<feature type="domain" description="UvrD-like helicase C-terminal" evidence="18">
    <location>
        <begin position="507"/>
        <end position="785"/>
    </location>
</feature>
<dbReference type="Gene3D" id="3.90.320.10">
    <property type="match status" value="1"/>
</dbReference>
<keyword evidence="10 15" id="KW-0238">DNA-binding</keyword>
<dbReference type="Proteomes" id="UP001525968">
    <property type="component" value="Unassembled WGS sequence"/>
</dbReference>
<dbReference type="PROSITE" id="PS51217">
    <property type="entry name" value="UVRD_HELICASE_CTER"/>
    <property type="match status" value="1"/>
</dbReference>
<dbReference type="EC" id="5.6.2.4" evidence="15"/>
<dbReference type="Gene3D" id="3.40.50.300">
    <property type="entry name" value="P-loop containing nucleotide triphosphate hydrolases"/>
    <property type="match status" value="2"/>
</dbReference>
<keyword evidence="3 15" id="KW-0547">Nucleotide-binding</keyword>
<sequence>MSHVLNVRDFPLWGSRLIEASAGTGKTWTIAALYLRLVLGHGDGDAHPNALMPPDILVMTFTRAATRELSDRIRDRLTEAVQCFRGDRQPEAHDTLLQGLLGDYPEGPARERAAWRLAMAAEGMDDAAVFTIDAWCQRMLREHAFDSGNLFDEELAADEEQLRREAVQDYWRQQCYPLDGALLETVLGVWGGLDALLQDMRGLLDQDVDPAAGAGSLADSVQVAQVERDQAMTALAQGWGAQAQSLRDWLDAQVAEAGVHWDGRKLAPRHFTGWLQSVIDWADDPLQVELTLTDSARHRLSPEGLQEARKKSAPSLAIPAGFAALQQLLADHARLPALSSRLRLHAAARVQQRLAQLKRQQGTFGFADLLQRLDVALAGDNGAALRARIQAQYPVALIDEFQDTSPLQYRLFDRIYRTAQNDPATALLLIGDPKQSIYGFRGADIYSYLQAREATAGRHYVLDTNYRSSQGLVDAVNHWFGQAEAREGAGAFMFRGAGQDEAAAAGAAAADAENPLPFVPVQAQGRKEVFSTSQGPVPALQLQVELDPLQTAKRAQRGFAARCAEQIAQWLNDPEAGFAQPGQALTRLRPADMAVLVRTGKEAQAVRRELGARGVASVYLSDSESVFAGSEAQDLVFWLQAVADPRDARAVRAGLATRLLDLSLDELGWLAANDEAFDARCEQLRVLHGVWQGQGVLAMLRQTLHLFGLPARWLGETGGERRLTNYLHLAELLQSASAQLEGEHALIRWLATQCAGEGSRSDEQIVRLESDADLVKVVTVHKSKGLEYPVVFLPFACSFREINRRMDRFVSLPQPDGGRALRLDYDDAELAQADDERLREDLRLLYVALTRARHALWLGVPMLQAARSKATTTINHKSATGYTLAGTEETTPEQWRLLLDALCQGRPQLQWQAVQGAPGRSLLAAQAALPHLHDAPAYDARFDRRWGIGSFSSLVRALAAPSLPVSPVPLMQPADDERPMEPEAAHSVVASVPAAGAVWHRFMKGPVVGNWVHDQLEWLAGENFALTEGGALAQRLLQRCARGGRAEQAQDLVQWLTAVVQHPLAPLGVPLSGLANVLPEMEFWLPAAQLPAPAIDALCQQHLLPGQARPALPARHLHGMLMGFADLVFEQDGRYWVLDYKTNFLGRDSAAYDATALAGAMLEHRYDVQAALYLLALHRLLQSRLGAAYDPARQLGGALYFFVRGIDGPAQGMHVVPPSLALLAALDALLEAPEQDLEMEETAP</sequence>
<keyword evidence="11 15" id="KW-0234">DNA repair</keyword>
<feature type="region of interest" description="DNA-binding and helicase activity, interacts with RecC" evidence="15">
    <location>
        <begin position="1"/>
        <end position="920"/>
    </location>
</feature>
<keyword evidence="12 15" id="KW-0413">Isomerase</keyword>
<evidence type="ECO:0000256" key="12">
    <source>
        <dbReference type="ARBA" id="ARBA00023235"/>
    </source>
</evidence>
<dbReference type="InterPro" id="IPR000212">
    <property type="entry name" value="DNA_helicase_UvrD/REP"/>
</dbReference>
<evidence type="ECO:0000313" key="20">
    <source>
        <dbReference type="Proteomes" id="UP001525968"/>
    </source>
</evidence>
<gene>
    <name evidence="15 19" type="primary">recB</name>
    <name evidence="19" type="ORF">N0K08_18185</name>
</gene>
<keyword evidence="2 15" id="KW-0479">Metal-binding</keyword>
<evidence type="ECO:0000256" key="9">
    <source>
        <dbReference type="ARBA" id="ARBA00022842"/>
    </source>
</evidence>
<feature type="region of interest" description="Nuclease activity, interacts with RecD and RecA" evidence="15">
    <location>
        <begin position="945"/>
        <end position="1244"/>
    </location>
</feature>
<evidence type="ECO:0000259" key="18">
    <source>
        <dbReference type="PROSITE" id="PS51217"/>
    </source>
</evidence>
<evidence type="ECO:0000313" key="19">
    <source>
        <dbReference type="EMBL" id="MCT9812564.1"/>
    </source>
</evidence>
<evidence type="ECO:0000256" key="11">
    <source>
        <dbReference type="ARBA" id="ARBA00023204"/>
    </source>
</evidence>
<evidence type="ECO:0000256" key="1">
    <source>
        <dbReference type="ARBA" id="ARBA00022722"/>
    </source>
</evidence>
<dbReference type="EMBL" id="JAODYH010000010">
    <property type="protein sequence ID" value="MCT9812564.1"/>
    <property type="molecule type" value="Genomic_DNA"/>
</dbReference>
<evidence type="ECO:0000256" key="15">
    <source>
        <dbReference type="HAMAP-Rule" id="MF_01485"/>
    </source>
</evidence>
<dbReference type="InterPro" id="IPR011604">
    <property type="entry name" value="PDDEXK-like_dom_sf"/>
</dbReference>
<dbReference type="HAMAP" id="MF_01485">
    <property type="entry name" value="RecB"/>
    <property type="match status" value="1"/>
</dbReference>
<comment type="catalytic activity">
    <reaction evidence="15">
        <text>Exonucleolytic cleavage (in the presence of ATP) in either 5'- to 3'- or 3'- to 5'-direction to yield 5'-phosphooligonucleotides.</text>
        <dbReference type="EC" id="3.1.11.5"/>
    </reaction>
</comment>
<accession>A0ABT2PQ19</accession>
<reference evidence="19 20" key="1">
    <citation type="submission" date="2022-09" db="EMBL/GenBank/DDBJ databases">
        <title>Draft genome of isolate Be4.</title>
        <authorList>
            <person name="Sanchez-Castro I."/>
            <person name="Martinez-Rodriguez P."/>
            <person name="Descostes M."/>
            <person name="Merroun M."/>
        </authorList>
    </citation>
    <scope>NUCLEOTIDE SEQUENCE [LARGE SCALE GENOMIC DNA]</scope>
    <source>
        <strain evidence="19 20">Be4</strain>
    </source>
</reference>
<evidence type="ECO:0000256" key="5">
    <source>
        <dbReference type="ARBA" id="ARBA00022801"/>
    </source>
</evidence>
<evidence type="ECO:0000259" key="17">
    <source>
        <dbReference type="PROSITE" id="PS51198"/>
    </source>
</evidence>
<dbReference type="InterPro" id="IPR014017">
    <property type="entry name" value="DNA_helicase_UvrD-like_C"/>
</dbReference>
<comment type="domain">
    <text evidence="15">The N-terminal DNA-binding domain is a ssDNA-dependent ATPase and has ATP-dependent 3'-5' helicase function. This domain interacts with RecC.</text>
</comment>
<dbReference type="SUPFAM" id="SSF52540">
    <property type="entry name" value="P-loop containing nucleoside triphosphate hydrolases"/>
    <property type="match status" value="1"/>
</dbReference>
<dbReference type="InterPro" id="IPR004586">
    <property type="entry name" value="RecB"/>
</dbReference>
<evidence type="ECO:0000256" key="7">
    <source>
        <dbReference type="ARBA" id="ARBA00022839"/>
    </source>
</evidence>
<dbReference type="CDD" id="cd22352">
    <property type="entry name" value="RecB_C-like"/>
    <property type="match status" value="1"/>
</dbReference>
<dbReference type="Pfam" id="PF13361">
    <property type="entry name" value="UvrD_C"/>
    <property type="match status" value="1"/>
</dbReference>
<dbReference type="InterPro" id="IPR011335">
    <property type="entry name" value="Restrct_endonuc-II-like"/>
</dbReference>
<feature type="binding site" evidence="16">
    <location>
        <begin position="20"/>
        <end position="27"/>
    </location>
    <ligand>
        <name>ATP</name>
        <dbReference type="ChEBI" id="CHEBI:30616"/>
    </ligand>
</feature>
<feature type="binding site" evidence="15">
    <location>
        <position position="1139"/>
    </location>
    <ligand>
        <name>Mg(2+)</name>
        <dbReference type="ChEBI" id="CHEBI:18420"/>
    </ligand>
</feature>
<evidence type="ECO:0000256" key="16">
    <source>
        <dbReference type="PROSITE-ProRule" id="PRU00560"/>
    </source>
</evidence>
<dbReference type="NCBIfam" id="TIGR00609">
    <property type="entry name" value="recB"/>
    <property type="match status" value="1"/>
</dbReference>
<dbReference type="Pfam" id="PF12705">
    <property type="entry name" value="PDDEXK_1"/>
    <property type="match status" value="1"/>
</dbReference>
<keyword evidence="7 15" id="KW-0269">Exonuclease</keyword>
<dbReference type="SUPFAM" id="SSF52980">
    <property type="entry name" value="Restriction endonuclease-like"/>
    <property type="match status" value="1"/>
</dbReference>
<evidence type="ECO:0000256" key="14">
    <source>
        <dbReference type="ARBA" id="ARBA00048988"/>
    </source>
</evidence>
<comment type="catalytic activity">
    <reaction evidence="13 15">
        <text>Couples ATP hydrolysis with the unwinding of duplex DNA by translocating in the 3'-5' direction.</text>
        <dbReference type="EC" id="5.6.2.4"/>
    </reaction>
</comment>
<evidence type="ECO:0000256" key="6">
    <source>
        <dbReference type="ARBA" id="ARBA00022806"/>
    </source>
</evidence>
<evidence type="ECO:0000256" key="8">
    <source>
        <dbReference type="ARBA" id="ARBA00022840"/>
    </source>
</evidence>
<keyword evidence="8 15" id="KW-0067">ATP-binding</keyword>
<comment type="caution">
    <text evidence="19">The sequence shown here is derived from an EMBL/GenBank/DDBJ whole genome shotgun (WGS) entry which is preliminary data.</text>
</comment>
<keyword evidence="20" id="KW-1185">Reference proteome</keyword>
<dbReference type="Pfam" id="PF00580">
    <property type="entry name" value="UvrD-helicase"/>
    <property type="match status" value="1"/>
</dbReference>
<evidence type="ECO:0000256" key="10">
    <source>
        <dbReference type="ARBA" id="ARBA00023125"/>
    </source>
</evidence>
<feature type="active site" description="For nuclease activity" evidence="15">
    <location>
        <position position="1139"/>
    </location>
</feature>
<comment type="miscellaneous">
    <text evidence="15">In the RecBCD complex, RecB has a slow 3'-5' helicase, an exonuclease activity and loads RecA onto ssDNA, RecD has a fast 5'-3' helicase activity, while RecC stimulates the ATPase and processivity of the RecB helicase and contributes to recognition of the Chi site.</text>
</comment>
<dbReference type="Gene3D" id="1.10.486.10">
    <property type="entry name" value="PCRA, domain 4"/>
    <property type="match status" value="1"/>
</dbReference>
<evidence type="ECO:0000256" key="2">
    <source>
        <dbReference type="ARBA" id="ARBA00022723"/>
    </source>
</evidence>
<evidence type="ECO:0000256" key="4">
    <source>
        <dbReference type="ARBA" id="ARBA00022763"/>
    </source>
</evidence>
<comment type="similarity">
    <text evidence="15">Belongs to the helicase family. UvrD subfamily.</text>
</comment>
<dbReference type="InterPro" id="IPR027417">
    <property type="entry name" value="P-loop_NTPase"/>
</dbReference>
<dbReference type="PROSITE" id="PS51198">
    <property type="entry name" value="UVRD_HELICASE_ATP_BIND"/>
    <property type="match status" value="1"/>
</dbReference>
<dbReference type="InterPro" id="IPR038726">
    <property type="entry name" value="PDDEXK_AddAB-type"/>
</dbReference>
<feature type="domain" description="UvrD-like helicase ATP-binding" evidence="17">
    <location>
        <begin position="1"/>
        <end position="469"/>
    </location>
</feature>
<comment type="domain">
    <text evidence="15">The C-terminal domain has nuclease activity and interacts with RecD. It interacts with RecA, facilitating its loading onto ssDNA.</text>
</comment>
<keyword evidence="9 15" id="KW-0460">Magnesium</keyword>
<comment type="catalytic activity">
    <reaction evidence="14 15">
        <text>ATP + H2O = ADP + phosphate + H(+)</text>
        <dbReference type="Rhea" id="RHEA:13065"/>
        <dbReference type="ChEBI" id="CHEBI:15377"/>
        <dbReference type="ChEBI" id="CHEBI:15378"/>
        <dbReference type="ChEBI" id="CHEBI:30616"/>
        <dbReference type="ChEBI" id="CHEBI:43474"/>
        <dbReference type="ChEBI" id="CHEBI:456216"/>
        <dbReference type="EC" id="5.6.2.4"/>
    </reaction>
</comment>
<dbReference type="InterPro" id="IPR014016">
    <property type="entry name" value="UvrD-like_ATP-bd"/>
</dbReference>
<comment type="cofactor">
    <cofactor evidence="15">
        <name>Mg(2+)</name>
        <dbReference type="ChEBI" id="CHEBI:18420"/>
    </cofactor>
    <text evidence="15">Binds 1 Mg(2+) ion per subunit.</text>
</comment>
<keyword evidence="5 15" id="KW-0378">Hydrolase</keyword>
<evidence type="ECO:0000256" key="3">
    <source>
        <dbReference type="ARBA" id="ARBA00022741"/>
    </source>
</evidence>
<protein>
    <recommendedName>
        <fullName evidence="15">RecBCD enzyme subunit RecB</fullName>
        <ecNumber evidence="15">3.1.11.5</ecNumber>
        <ecNumber evidence="15">5.6.2.4</ecNumber>
    </recommendedName>
    <alternativeName>
        <fullName evidence="15">DNA 3'-5' helicase subunit RecB</fullName>
    </alternativeName>
    <alternativeName>
        <fullName evidence="15">Exonuclease V subunit RecB</fullName>
        <shortName evidence="15">ExoV subunit RecB</shortName>
    </alternativeName>
    <alternativeName>
        <fullName evidence="15">Helicase/nuclease RecBCD subunit RecB</fullName>
    </alternativeName>
</protein>
<name>A0ABT2PQ19_9BURK</name>
<feature type="binding site" evidence="15">
    <location>
        <position position="1013"/>
    </location>
    <ligand>
        <name>Mg(2+)</name>
        <dbReference type="ChEBI" id="CHEBI:18420"/>
    </ligand>
</feature>
<feature type="binding site" evidence="15">
    <location>
        <position position="1126"/>
    </location>
    <ligand>
        <name>Mg(2+)</name>
        <dbReference type="ChEBI" id="CHEBI:18420"/>
    </ligand>
</feature>
<dbReference type="EC" id="3.1.11.5" evidence="15"/>
<comment type="function">
    <text evidence="15">A helicase/nuclease that prepares dsDNA breaks (DSB) for recombinational DNA repair. Binds to DSBs and unwinds DNA via a highly rapid and processive ATP-dependent bidirectional helicase activity. Unwinds dsDNA until it encounters a Chi (crossover hotspot instigator) sequence from the 3' direction. Cuts ssDNA a few nucleotides 3' to the Chi site. The properties and activities of the enzyme are changed at Chi. The Chi-altered holoenzyme produces a long 3'-ssDNA overhang and facilitates RecA-binding to the ssDNA for homologous DNA recombination and repair. Holoenzyme degrades any linearized DNA that is unable to undergo homologous recombination. In the holoenzyme this subunit contributes ATPase, 3'-5' helicase, exonuclease activity and loads RecA onto ssDNA.</text>
</comment>
<organism evidence="19 20">
    <name type="scientific">Acidovorax bellezanensis</name>
    <dbReference type="NCBI Taxonomy" id="2976702"/>
    <lineage>
        <taxon>Bacteria</taxon>
        <taxon>Pseudomonadati</taxon>
        <taxon>Pseudomonadota</taxon>
        <taxon>Betaproteobacteria</taxon>
        <taxon>Burkholderiales</taxon>
        <taxon>Comamonadaceae</taxon>
        <taxon>Acidovorax</taxon>
    </lineage>
</organism>
<proteinExistence type="inferred from homology"/>
<dbReference type="GO" id="GO:0008854">
    <property type="term" value="F:exodeoxyribonuclease V activity"/>
    <property type="evidence" value="ECO:0007669"/>
    <property type="project" value="UniProtKB-EC"/>
</dbReference>
<dbReference type="RefSeq" id="WP_261501812.1">
    <property type="nucleotide sequence ID" value="NZ_JAODYH010000010.1"/>
</dbReference>
<keyword evidence="4 15" id="KW-0227">DNA damage</keyword>
<comment type="subunit">
    <text evidence="15">Heterotrimer of RecB, RecC and RecD. All subunits contribute to DNA-binding. Interacts with RecA.</text>
</comment>